<accession>A0A7R9WQK8</accession>
<name>A0A7R9WQK8_9STRA</name>
<evidence type="ECO:0000313" key="2">
    <source>
        <dbReference type="EMBL" id="CAD8332183.1"/>
    </source>
</evidence>
<feature type="transmembrane region" description="Helical" evidence="1">
    <location>
        <begin position="20"/>
        <end position="38"/>
    </location>
</feature>
<keyword evidence="1" id="KW-1133">Transmembrane helix</keyword>
<gene>
    <name evidence="2" type="ORF">CAUS1442_LOCUS4282</name>
</gene>
<evidence type="ECO:0000256" key="1">
    <source>
        <dbReference type="SAM" id="Phobius"/>
    </source>
</evidence>
<keyword evidence="1" id="KW-0812">Transmembrane</keyword>
<dbReference type="AlphaFoldDB" id="A0A7R9WQK8"/>
<reference evidence="2" key="1">
    <citation type="submission" date="2021-01" db="EMBL/GenBank/DDBJ databases">
        <authorList>
            <person name="Corre E."/>
            <person name="Pelletier E."/>
            <person name="Niang G."/>
            <person name="Scheremetjew M."/>
            <person name="Finn R."/>
            <person name="Kale V."/>
            <person name="Holt S."/>
            <person name="Cochrane G."/>
            <person name="Meng A."/>
            <person name="Brown T."/>
            <person name="Cohen L."/>
        </authorList>
    </citation>
    <scope>NUCLEOTIDE SEQUENCE</scope>
    <source>
        <strain evidence="2">CCMP3328</strain>
    </source>
</reference>
<keyword evidence="1" id="KW-0472">Membrane</keyword>
<proteinExistence type="predicted"/>
<dbReference type="EMBL" id="HBEF01006861">
    <property type="protein sequence ID" value="CAD8332183.1"/>
    <property type="molecule type" value="Transcribed_RNA"/>
</dbReference>
<protein>
    <submittedName>
        <fullName evidence="2">Uncharacterized protein</fullName>
    </submittedName>
</protein>
<sequence length="150" mass="17480">MQSMLRKLVELTHSHPKSIMAGSMGLTVGSGIILYNLVGRQQQHELRAHLHKNKRHPMTPEEARVRAMIEQAKESTWQENLDRAFAAQDRFMLPGRDFGSSPKFVKQIDERSQQLLQKDEKEREDKMDKDADGILRRRRITALFWNDDAK</sequence>
<organism evidence="2">
    <name type="scientific">Craspedostauros australis</name>
    <dbReference type="NCBI Taxonomy" id="1486917"/>
    <lineage>
        <taxon>Eukaryota</taxon>
        <taxon>Sar</taxon>
        <taxon>Stramenopiles</taxon>
        <taxon>Ochrophyta</taxon>
        <taxon>Bacillariophyta</taxon>
        <taxon>Bacillariophyceae</taxon>
        <taxon>Bacillariophycidae</taxon>
        <taxon>Naviculales</taxon>
        <taxon>Naviculaceae</taxon>
        <taxon>Craspedostauros</taxon>
    </lineage>
</organism>